<evidence type="ECO:0000313" key="3">
    <source>
        <dbReference type="Proteomes" id="UP000034531"/>
    </source>
</evidence>
<dbReference type="AlphaFoldDB" id="A0A0G0REC0"/>
<organism evidence="2 3">
    <name type="scientific">Candidatus Curtissbacteria bacterium GW2011_GWA1_40_16</name>
    <dbReference type="NCBI Taxonomy" id="1618405"/>
    <lineage>
        <taxon>Bacteria</taxon>
        <taxon>Candidatus Curtissiibacteriota</taxon>
    </lineage>
</organism>
<feature type="region of interest" description="Disordered" evidence="1">
    <location>
        <begin position="1"/>
        <end position="29"/>
    </location>
</feature>
<feature type="compositionally biased region" description="Basic and acidic residues" evidence="1">
    <location>
        <begin position="1"/>
        <end position="15"/>
    </location>
</feature>
<dbReference type="EMBL" id="LBYI01000003">
    <property type="protein sequence ID" value="KKR51059.1"/>
    <property type="molecule type" value="Genomic_DNA"/>
</dbReference>
<dbReference type="SUPFAM" id="SSF53474">
    <property type="entry name" value="alpha/beta-Hydrolases"/>
    <property type="match status" value="1"/>
</dbReference>
<dbReference type="InterPro" id="IPR029058">
    <property type="entry name" value="AB_hydrolase_fold"/>
</dbReference>
<evidence type="ECO:0000313" key="2">
    <source>
        <dbReference type="EMBL" id="KKR51059.1"/>
    </source>
</evidence>
<evidence type="ECO:0000256" key="1">
    <source>
        <dbReference type="SAM" id="MobiDB-lite"/>
    </source>
</evidence>
<sequence>MPRMRLESTELRPKTGPETPKGNQQTSPAFKAAINRFWADRVTTKGPKQETETPEINLIEKIDNYQSIISRIAKLKFLPSKPDRQELQEIETYSQHFPINEPRPAGLFHRLRRATRPSKDGHIVRSLATRAVRARIYKETKSIQQSYQKEFEYAHRISGRPITEKDRKKLHHQIREAQKPLIAEAQERDKLARDFLNQSEITVNLMLGSEPLGEQTARYVTLEPPKRDGQAEQPPVFLIPGISNDLDSVAGLVQEAAYSGRKVIAVAYPDAWLGKVTPQFAKAVAEDPNFGPHAALNKAMIDKLVPQGEFELWSFSTGGPIEAEILNDPKYQTRVSKAVLVAPASVINQPIKTSLFPGLGHDIAGMRNTIQRYTYILGGKDQKLSKEENTARAATSAALIDRVARSMPDLYEGARVKEGGQILVISEERDDVTKTEKGKSIFNGNPQMEVVTLKGAYHNTAVTEPERIISTLHQLQTTQPQEV</sequence>
<name>A0A0G0REC0_9BACT</name>
<protein>
    <submittedName>
        <fullName evidence="2">Uncharacterized protein</fullName>
    </submittedName>
</protein>
<gene>
    <name evidence="2" type="ORF">UT84_C0003G0054</name>
</gene>
<comment type="caution">
    <text evidence="2">The sequence shown here is derived from an EMBL/GenBank/DDBJ whole genome shotgun (WGS) entry which is preliminary data.</text>
</comment>
<accession>A0A0G0REC0</accession>
<reference evidence="2 3" key="1">
    <citation type="journal article" date="2015" name="Nature">
        <title>rRNA introns, odd ribosomes, and small enigmatic genomes across a large radiation of phyla.</title>
        <authorList>
            <person name="Brown C.T."/>
            <person name="Hug L.A."/>
            <person name="Thomas B.C."/>
            <person name="Sharon I."/>
            <person name="Castelle C.J."/>
            <person name="Singh A."/>
            <person name="Wilkins M.J."/>
            <person name="Williams K.H."/>
            <person name="Banfield J.F."/>
        </authorList>
    </citation>
    <scope>NUCLEOTIDE SEQUENCE [LARGE SCALE GENOMIC DNA]</scope>
</reference>
<dbReference type="Gene3D" id="3.40.50.1820">
    <property type="entry name" value="alpha/beta hydrolase"/>
    <property type="match status" value="1"/>
</dbReference>
<proteinExistence type="predicted"/>
<dbReference type="Proteomes" id="UP000034531">
    <property type="component" value="Unassembled WGS sequence"/>
</dbReference>